<evidence type="ECO:0000313" key="2">
    <source>
        <dbReference type="Proteomes" id="UP001153555"/>
    </source>
</evidence>
<dbReference type="EMBL" id="CACSLK010020742">
    <property type="protein sequence ID" value="CAA0821423.1"/>
    <property type="molecule type" value="Genomic_DNA"/>
</dbReference>
<name>A0A9N7MY05_STRHE</name>
<feature type="non-terminal residue" evidence="1">
    <location>
        <position position="1"/>
    </location>
</feature>
<evidence type="ECO:0000313" key="1">
    <source>
        <dbReference type="EMBL" id="CAA0821423.1"/>
    </source>
</evidence>
<proteinExistence type="predicted"/>
<keyword evidence="2" id="KW-1185">Reference proteome</keyword>
<gene>
    <name evidence="1" type="ORF">SHERM_19425</name>
</gene>
<comment type="caution">
    <text evidence="1">The sequence shown here is derived from an EMBL/GenBank/DDBJ whole genome shotgun (WGS) entry which is preliminary data.</text>
</comment>
<feature type="non-terminal residue" evidence="1">
    <location>
        <position position="104"/>
    </location>
</feature>
<dbReference type="Proteomes" id="UP001153555">
    <property type="component" value="Unassembled WGS sequence"/>
</dbReference>
<dbReference type="AlphaFoldDB" id="A0A9N7MY05"/>
<sequence length="104" mass="11613">AHLVEYKPARSSSWWVEMQEMMATIVVGSAIEEPESSLHVDQSLVQDGCGPGLLENVTAGAPGEFVPYVAPVPFGQRFMCFFNPFLKSRSGQRWRLCFLPKISH</sequence>
<reference evidence="1" key="1">
    <citation type="submission" date="2019-12" db="EMBL/GenBank/DDBJ databases">
        <authorList>
            <person name="Scholes J."/>
        </authorList>
    </citation>
    <scope>NUCLEOTIDE SEQUENCE</scope>
</reference>
<organism evidence="1 2">
    <name type="scientific">Striga hermonthica</name>
    <name type="common">Purple witchweed</name>
    <name type="synonym">Buchnera hermonthica</name>
    <dbReference type="NCBI Taxonomy" id="68872"/>
    <lineage>
        <taxon>Eukaryota</taxon>
        <taxon>Viridiplantae</taxon>
        <taxon>Streptophyta</taxon>
        <taxon>Embryophyta</taxon>
        <taxon>Tracheophyta</taxon>
        <taxon>Spermatophyta</taxon>
        <taxon>Magnoliopsida</taxon>
        <taxon>eudicotyledons</taxon>
        <taxon>Gunneridae</taxon>
        <taxon>Pentapetalae</taxon>
        <taxon>asterids</taxon>
        <taxon>lamiids</taxon>
        <taxon>Lamiales</taxon>
        <taxon>Orobanchaceae</taxon>
        <taxon>Buchnereae</taxon>
        <taxon>Striga</taxon>
    </lineage>
</organism>
<protein>
    <submittedName>
        <fullName evidence="1">Uncharacterized protein</fullName>
    </submittedName>
</protein>
<accession>A0A9N7MY05</accession>